<dbReference type="UniPathway" id="UPA00038">
    <property type="reaction ID" value="UER00491"/>
</dbReference>
<dbReference type="Gene3D" id="3.40.50.720">
    <property type="entry name" value="NAD(P)-binding Rossmann-like Domain"/>
    <property type="match status" value="2"/>
</dbReference>
<dbReference type="Pfam" id="PF03721">
    <property type="entry name" value="UDPG_MGDP_dh_N"/>
    <property type="match status" value="1"/>
</dbReference>
<dbReference type="GO" id="GO:0000271">
    <property type="term" value="P:polysaccharide biosynthetic process"/>
    <property type="evidence" value="ECO:0007669"/>
    <property type="project" value="InterPro"/>
</dbReference>
<dbReference type="EMBL" id="UINC01023623">
    <property type="protein sequence ID" value="SVA95652.1"/>
    <property type="molecule type" value="Genomic_DNA"/>
</dbReference>
<dbReference type="InterPro" id="IPR014027">
    <property type="entry name" value="UDP-Glc/GDP-Man_DH_C"/>
</dbReference>
<comment type="similarity">
    <text evidence="2">Belongs to the UDP-glucose/GDP-mannose dehydrogenase family.</text>
</comment>
<dbReference type="GO" id="GO:0003979">
    <property type="term" value="F:UDP-glucose 6-dehydrogenase activity"/>
    <property type="evidence" value="ECO:0007669"/>
    <property type="project" value="UniProtKB-EC"/>
</dbReference>
<gene>
    <name evidence="8" type="ORF">METZ01_LOCUS148506</name>
</gene>
<evidence type="ECO:0000259" key="7">
    <source>
        <dbReference type="SMART" id="SM00984"/>
    </source>
</evidence>
<protein>
    <recommendedName>
        <fullName evidence="3">UDP-glucose 6-dehydrogenase</fullName>
        <ecNumber evidence="3">1.1.1.22</ecNumber>
    </recommendedName>
</protein>
<dbReference type="PANTHER" id="PTHR43750">
    <property type="entry name" value="UDP-GLUCOSE 6-DEHYDROGENASE TUAD"/>
    <property type="match status" value="1"/>
</dbReference>
<dbReference type="PANTHER" id="PTHR43750:SF3">
    <property type="entry name" value="UDP-GLUCOSE 6-DEHYDROGENASE TUAD"/>
    <property type="match status" value="1"/>
</dbReference>
<dbReference type="InterPro" id="IPR008927">
    <property type="entry name" value="6-PGluconate_DH-like_C_sf"/>
</dbReference>
<dbReference type="Pfam" id="PF03720">
    <property type="entry name" value="UDPG_MGDP_dh_C"/>
    <property type="match status" value="1"/>
</dbReference>
<dbReference type="SUPFAM" id="SSF52413">
    <property type="entry name" value="UDP-glucose/GDP-mannose dehydrogenase C-terminal domain"/>
    <property type="match status" value="1"/>
</dbReference>
<evidence type="ECO:0000256" key="2">
    <source>
        <dbReference type="ARBA" id="ARBA00006601"/>
    </source>
</evidence>
<evidence type="ECO:0000256" key="6">
    <source>
        <dbReference type="ARBA" id="ARBA00047473"/>
    </source>
</evidence>
<reference evidence="8" key="1">
    <citation type="submission" date="2018-05" db="EMBL/GenBank/DDBJ databases">
        <authorList>
            <person name="Lanie J.A."/>
            <person name="Ng W.-L."/>
            <person name="Kazmierczak K.M."/>
            <person name="Andrzejewski T.M."/>
            <person name="Davidsen T.M."/>
            <person name="Wayne K.J."/>
            <person name="Tettelin H."/>
            <person name="Glass J.I."/>
            <person name="Rusch D."/>
            <person name="Podicherti R."/>
            <person name="Tsui H.-C.T."/>
            <person name="Winkler M.E."/>
        </authorList>
    </citation>
    <scope>NUCLEOTIDE SEQUENCE</scope>
</reference>
<dbReference type="Pfam" id="PF00984">
    <property type="entry name" value="UDPG_MGDP_dh"/>
    <property type="match status" value="1"/>
</dbReference>
<dbReference type="InterPro" id="IPR036220">
    <property type="entry name" value="UDP-Glc/GDP-Man_DH_C_sf"/>
</dbReference>
<evidence type="ECO:0000256" key="1">
    <source>
        <dbReference type="ARBA" id="ARBA00004701"/>
    </source>
</evidence>
<dbReference type="GO" id="GO:0006065">
    <property type="term" value="P:UDP-glucuronate biosynthetic process"/>
    <property type="evidence" value="ECO:0007669"/>
    <property type="project" value="UniProtKB-UniPathway"/>
</dbReference>
<dbReference type="InterPro" id="IPR036291">
    <property type="entry name" value="NAD(P)-bd_dom_sf"/>
</dbReference>
<keyword evidence="4" id="KW-0560">Oxidoreductase</keyword>
<comment type="pathway">
    <text evidence="1">Nucleotide-sugar biosynthesis; UDP-alpha-D-glucuronate biosynthesis; UDP-alpha-D-glucuronate from UDP-alpha-D-glucose: step 1/1.</text>
</comment>
<dbReference type="InterPro" id="IPR028357">
    <property type="entry name" value="UDPglc_DH_bac"/>
</dbReference>
<accession>A0A382A3C4</accession>
<evidence type="ECO:0000256" key="3">
    <source>
        <dbReference type="ARBA" id="ARBA00012954"/>
    </source>
</evidence>
<dbReference type="Gene3D" id="1.20.5.100">
    <property type="entry name" value="Cytochrome c1, transmembrane anchor, C-terminal"/>
    <property type="match status" value="1"/>
</dbReference>
<dbReference type="InterPro" id="IPR014026">
    <property type="entry name" value="UDP-Glc/GDP-Man_DH_dimer"/>
</dbReference>
<name>A0A382A3C4_9ZZZZ</name>
<proteinExistence type="inferred from homology"/>
<dbReference type="SMART" id="SM00984">
    <property type="entry name" value="UDPG_MGDP_dh_C"/>
    <property type="match status" value="1"/>
</dbReference>
<dbReference type="NCBIfam" id="TIGR03026">
    <property type="entry name" value="NDP-sugDHase"/>
    <property type="match status" value="1"/>
</dbReference>
<feature type="domain" description="UDP-glucose/GDP-mannose dehydrogenase C-terminal" evidence="7">
    <location>
        <begin position="310"/>
        <end position="411"/>
    </location>
</feature>
<organism evidence="8">
    <name type="scientific">marine metagenome</name>
    <dbReference type="NCBI Taxonomy" id="408172"/>
    <lineage>
        <taxon>unclassified sequences</taxon>
        <taxon>metagenomes</taxon>
        <taxon>ecological metagenomes</taxon>
    </lineage>
</organism>
<comment type="catalytic activity">
    <reaction evidence="6">
        <text>UDP-alpha-D-glucose + 2 NAD(+) + H2O = UDP-alpha-D-glucuronate + 2 NADH + 3 H(+)</text>
        <dbReference type="Rhea" id="RHEA:23596"/>
        <dbReference type="ChEBI" id="CHEBI:15377"/>
        <dbReference type="ChEBI" id="CHEBI:15378"/>
        <dbReference type="ChEBI" id="CHEBI:57540"/>
        <dbReference type="ChEBI" id="CHEBI:57945"/>
        <dbReference type="ChEBI" id="CHEBI:58052"/>
        <dbReference type="ChEBI" id="CHEBI:58885"/>
        <dbReference type="EC" id="1.1.1.22"/>
    </reaction>
</comment>
<keyword evidence="5" id="KW-0520">NAD</keyword>
<dbReference type="GO" id="GO:0051287">
    <property type="term" value="F:NAD binding"/>
    <property type="evidence" value="ECO:0007669"/>
    <property type="project" value="InterPro"/>
</dbReference>
<dbReference type="InterPro" id="IPR001732">
    <property type="entry name" value="UDP-Glc/GDP-Man_DH_N"/>
</dbReference>
<dbReference type="SUPFAM" id="SSF51735">
    <property type="entry name" value="NAD(P)-binding Rossmann-fold domains"/>
    <property type="match status" value="1"/>
</dbReference>
<evidence type="ECO:0000313" key="8">
    <source>
        <dbReference type="EMBL" id="SVA95652.1"/>
    </source>
</evidence>
<sequence length="426" mass="44467">MSRIAIVGTGYVGLTAGACFAHLGHQVVCGDIDEAKVEELSAGRLPIVEAGLADLVREGLHAGRLSFVVGAAAAVEGCDVAFLCLPTPQNSDGSADTSFLEEAVRQVATVLPSGAIVVNKSTVPVGSTKVVFDALRRDDVAVVSNPEFLREGSAVRDFLEPDRVVVGADDSSAGDAVAALYAGVSAPVLITDPVTAETVKYAANAFLVTKLSFVNSIAAVCESVGADVDDVMVGLGYDRRIGSGYLRPGPGWGGSCFPKDTRSLLQMAGQAGYDFRFLDVAVAVNEEQFDRVADKVRKAAGGDLAGRTVAVWGLSFKAGTDDLRDSPALAVIDRMLAAGATIRAHDPTVTEARPPIPDDVAVVTDPLAACDGAEVLVVLTEWEDFQVADPTAVAARLTRPAVVDARNLLDRTLWEGHGFDYQGIGR</sequence>
<dbReference type="InterPro" id="IPR017476">
    <property type="entry name" value="UDP-Glc/GDP-Man"/>
</dbReference>
<dbReference type="EC" id="1.1.1.22" evidence="3"/>
<dbReference type="AlphaFoldDB" id="A0A382A3C4"/>
<dbReference type="PIRSF" id="PIRSF500134">
    <property type="entry name" value="UDPglc_DH_bac"/>
    <property type="match status" value="1"/>
</dbReference>
<evidence type="ECO:0000256" key="4">
    <source>
        <dbReference type="ARBA" id="ARBA00023002"/>
    </source>
</evidence>
<dbReference type="PROSITE" id="PS51257">
    <property type="entry name" value="PROKAR_LIPOPROTEIN"/>
    <property type="match status" value="1"/>
</dbReference>
<dbReference type="SUPFAM" id="SSF48179">
    <property type="entry name" value="6-phosphogluconate dehydrogenase C-terminal domain-like"/>
    <property type="match status" value="1"/>
</dbReference>
<dbReference type="PIRSF" id="PIRSF000124">
    <property type="entry name" value="UDPglc_GDPman_dh"/>
    <property type="match status" value="1"/>
</dbReference>
<evidence type="ECO:0000256" key="5">
    <source>
        <dbReference type="ARBA" id="ARBA00023027"/>
    </source>
</evidence>